<gene>
    <name evidence="2" type="ORF">DDE84_08980</name>
</gene>
<comment type="caution">
    <text evidence="2">The sequence shown here is derived from an EMBL/GenBank/DDBJ whole genome shotgun (WGS) entry which is preliminary data.</text>
</comment>
<accession>A0A5N6RYV6</accession>
<keyword evidence="1" id="KW-0812">Transmembrane</keyword>
<dbReference type="Proteomes" id="UP000325415">
    <property type="component" value="Unassembled WGS sequence"/>
</dbReference>
<keyword evidence="1" id="KW-1133">Transmembrane helix</keyword>
<evidence type="ECO:0000313" key="3">
    <source>
        <dbReference type="Proteomes" id="UP000325415"/>
    </source>
</evidence>
<organism evidence="2 3">
    <name type="scientific">Bifidobacterium tibiigranuli</name>
    <dbReference type="NCBI Taxonomy" id="2172043"/>
    <lineage>
        <taxon>Bacteria</taxon>
        <taxon>Bacillati</taxon>
        <taxon>Actinomycetota</taxon>
        <taxon>Actinomycetes</taxon>
        <taxon>Bifidobacteriales</taxon>
        <taxon>Bifidobacteriaceae</taxon>
        <taxon>Bifidobacterium</taxon>
    </lineage>
</organism>
<sequence>MSEKPAEKQYKYGRTKPGGIPAIRMAIPIGLPVAIAIGTAIRMISGPAQGPVNDWLVGIAIGLCLAPSAILLAWALCVDRTTIPGATPNTENSIESTWYSQSANDAFHAIIMGSGLGTAITALWLPPLVSWTLIAVFVVAAATFAVSYLIRKHQGNQ</sequence>
<dbReference type="EMBL" id="QDAG01000009">
    <property type="protein sequence ID" value="KAE8127151.1"/>
    <property type="molecule type" value="Genomic_DNA"/>
</dbReference>
<dbReference type="RefSeq" id="WP_152581362.1">
    <property type="nucleotide sequence ID" value="NZ_JAKVIV010000001.1"/>
</dbReference>
<protein>
    <submittedName>
        <fullName evidence="2">Uncharacterized protein</fullName>
    </submittedName>
</protein>
<feature type="transmembrane region" description="Helical" evidence="1">
    <location>
        <begin position="106"/>
        <end position="125"/>
    </location>
</feature>
<keyword evidence="1" id="KW-0472">Membrane</keyword>
<feature type="transmembrane region" description="Helical" evidence="1">
    <location>
        <begin position="55"/>
        <end position="77"/>
    </location>
</feature>
<keyword evidence="3" id="KW-1185">Reference proteome</keyword>
<evidence type="ECO:0000313" key="2">
    <source>
        <dbReference type="EMBL" id="KAE8127151.1"/>
    </source>
</evidence>
<evidence type="ECO:0000256" key="1">
    <source>
        <dbReference type="SAM" id="Phobius"/>
    </source>
</evidence>
<feature type="transmembrane region" description="Helical" evidence="1">
    <location>
        <begin position="131"/>
        <end position="150"/>
    </location>
</feature>
<feature type="transmembrane region" description="Helical" evidence="1">
    <location>
        <begin position="21"/>
        <end position="43"/>
    </location>
</feature>
<dbReference type="OrthoDB" id="4420630at2"/>
<dbReference type="GeneID" id="78127814"/>
<name>A0A5N6RYV6_9BIFI</name>
<reference evidence="2 3" key="1">
    <citation type="submission" date="2018-04" db="EMBL/GenBank/DDBJ databases">
        <authorList>
            <person name="Eckel V.P."/>
            <person name="Vogel R.F."/>
        </authorList>
    </citation>
    <scope>NUCLEOTIDE SEQUENCE [LARGE SCALE GENOMIC DNA]</scope>
    <source>
        <strain evidence="3">TMW 2.1764</strain>
    </source>
</reference>
<proteinExistence type="predicted"/>
<dbReference type="AlphaFoldDB" id="A0A5N6RYV6"/>